<evidence type="ECO:0000313" key="6">
    <source>
        <dbReference type="EMBL" id="NEX46628.1"/>
    </source>
</evidence>
<evidence type="ECO:0000259" key="4">
    <source>
        <dbReference type="Pfam" id="PF01408"/>
    </source>
</evidence>
<feature type="compositionally biased region" description="Polar residues" evidence="3">
    <location>
        <begin position="349"/>
        <end position="361"/>
    </location>
</feature>
<dbReference type="Pfam" id="PF22725">
    <property type="entry name" value="GFO_IDH_MocA_C3"/>
    <property type="match status" value="1"/>
</dbReference>
<accession>A0A6B3RPD7</accession>
<name>A0A6B3RPD7_9RHOB</name>
<evidence type="ECO:0000256" key="3">
    <source>
        <dbReference type="SAM" id="MobiDB-lite"/>
    </source>
</evidence>
<protein>
    <submittedName>
        <fullName evidence="6">Gfo/Idh/MocA family oxidoreductase</fullName>
    </submittedName>
</protein>
<dbReference type="PANTHER" id="PTHR43708">
    <property type="entry name" value="CONSERVED EXPRESSED OXIDOREDUCTASE (EUROFUNG)"/>
    <property type="match status" value="1"/>
</dbReference>
<evidence type="ECO:0000256" key="1">
    <source>
        <dbReference type="ARBA" id="ARBA00010928"/>
    </source>
</evidence>
<dbReference type="Gene3D" id="3.40.50.720">
    <property type="entry name" value="NAD(P)-binding Rossmann-like Domain"/>
    <property type="match status" value="1"/>
</dbReference>
<dbReference type="InterPro" id="IPR000683">
    <property type="entry name" value="Gfo/Idh/MocA-like_OxRdtase_N"/>
</dbReference>
<evidence type="ECO:0000313" key="7">
    <source>
        <dbReference type="Proteomes" id="UP000481421"/>
    </source>
</evidence>
<dbReference type="Proteomes" id="UP000481421">
    <property type="component" value="Unassembled WGS sequence"/>
</dbReference>
<dbReference type="GO" id="GO:0016491">
    <property type="term" value="F:oxidoreductase activity"/>
    <property type="evidence" value="ECO:0007669"/>
    <property type="project" value="UniProtKB-KW"/>
</dbReference>
<dbReference type="InterPro" id="IPR036291">
    <property type="entry name" value="NAD(P)-bd_dom_sf"/>
</dbReference>
<dbReference type="Pfam" id="PF01408">
    <property type="entry name" value="GFO_IDH_MocA"/>
    <property type="match status" value="1"/>
</dbReference>
<dbReference type="EMBL" id="JAAIKE010000003">
    <property type="protein sequence ID" value="NEX46628.1"/>
    <property type="molecule type" value="Genomic_DNA"/>
</dbReference>
<evidence type="ECO:0000256" key="2">
    <source>
        <dbReference type="ARBA" id="ARBA00023002"/>
    </source>
</evidence>
<dbReference type="SUPFAM" id="SSF51735">
    <property type="entry name" value="NAD(P)-binding Rossmann-fold domains"/>
    <property type="match status" value="1"/>
</dbReference>
<dbReference type="Gene3D" id="3.30.360.10">
    <property type="entry name" value="Dihydrodipicolinate Reductase, domain 2"/>
    <property type="match status" value="1"/>
</dbReference>
<sequence>MTDLRVILVGLGARSRVWRRVLANDPSSRIVGVVDTDAANLAAALAELPDAVGGRALEEVAERVDADAVILITPPGGREAQIAAACAARLAILAEKPLADTFAAAQAHTARAAAAGVPLSVGLNFRYMPVTRALKALFADDRLGQPEIGRFLYERWRDGRQARLNKYPLTMDQPMLWEQSIHHFDLMRFVYGREPVAIAARTWNPSWSMYAGDANVAALISFEGGLEVTYQGTWAANWDHLGFDWRSDCPGGIAVQRDMFGDLAYARRDDKTLTQVDLPHFETWIDDAAGLWAEFAAHLRGAGPLPCPATDHLNSLRMVEACIRAAATGQTITLNAPTVAAEPSGAALDTSNSSPTERMTQ</sequence>
<dbReference type="GO" id="GO:0000166">
    <property type="term" value="F:nucleotide binding"/>
    <property type="evidence" value="ECO:0007669"/>
    <property type="project" value="InterPro"/>
</dbReference>
<gene>
    <name evidence="6" type="ORF">G3572_10460</name>
</gene>
<dbReference type="SUPFAM" id="SSF55347">
    <property type="entry name" value="Glyceraldehyde-3-phosphate dehydrogenase-like, C-terminal domain"/>
    <property type="match status" value="1"/>
</dbReference>
<dbReference type="AlphaFoldDB" id="A0A6B3RPD7"/>
<dbReference type="RefSeq" id="WP_164611523.1">
    <property type="nucleotide sequence ID" value="NZ_JAAIKE010000003.1"/>
</dbReference>
<feature type="domain" description="GFO/IDH/MocA-like oxidoreductase" evidence="5">
    <location>
        <begin position="132"/>
        <end position="238"/>
    </location>
</feature>
<feature type="region of interest" description="Disordered" evidence="3">
    <location>
        <begin position="342"/>
        <end position="361"/>
    </location>
</feature>
<reference evidence="6 7" key="1">
    <citation type="submission" date="2020-02" db="EMBL/GenBank/DDBJ databases">
        <title>Rhodobacter algicola sp. nov., isolated from microalga culture.</title>
        <authorList>
            <person name="Park C.-Y."/>
        </authorList>
    </citation>
    <scope>NUCLEOTIDE SEQUENCE [LARGE SCALE GENOMIC DNA]</scope>
    <source>
        <strain evidence="6 7">ETT8</strain>
    </source>
</reference>
<proteinExistence type="inferred from homology"/>
<comment type="caution">
    <text evidence="6">The sequence shown here is derived from an EMBL/GenBank/DDBJ whole genome shotgun (WGS) entry which is preliminary data.</text>
</comment>
<keyword evidence="2" id="KW-0560">Oxidoreductase</keyword>
<dbReference type="InterPro" id="IPR055170">
    <property type="entry name" value="GFO_IDH_MocA-like_dom"/>
</dbReference>
<feature type="domain" description="Gfo/Idh/MocA-like oxidoreductase N-terminal" evidence="4">
    <location>
        <begin position="4"/>
        <end position="122"/>
    </location>
</feature>
<comment type="similarity">
    <text evidence="1">Belongs to the Gfo/Idh/MocA family.</text>
</comment>
<keyword evidence="7" id="KW-1185">Reference proteome</keyword>
<dbReference type="InterPro" id="IPR051317">
    <property type="entry name" value="Gfo/Idh/MocA_oxidoreduct"/>
</dbReference>
<dbReference type="PANTHER" id="PTHR43708:SF5">
    <property type="entry name" value="CONSERVED EXPRESSED OXIDOREDUCTASE (EUROFUNG)-RELATED"/>
    <property type="match status" value="1"/>
</dbReference>
<organism evidence="6 7">
    <name type="scientific">Pseudotabrizicola algicola</name>
    <dbReference type="NCBI Taxonomy" id="2709381"/>
    <lineage>
        <taxon>Bacteria</taxon>
        <taxon>Pseudomonadati</taxon>
        <taxon>Pseudomonadota</taxon>
        <taxon>Alphaproteobacteria</taxon>
        <taxon>Rhodobacterales</taxon>
        <taxon>Paracoccaceae</taxon>
        <taxon>Pseudotabrizicola</taxon>
    </lineage>
</organism>
<evidence type="ECO:0000259" key="5">
    <source>
        <dbReference type="Pfam" id="PF22725"/>
    </source>
</evidence>